<feature type="domain" description="HTH tetR-type" evidence="6">
    <location>
        <begin position="4"/>
        <end position="64"/>
    </location>
</feature>
<accession>A0ABD7HND5</accession>
<keyword evidence="4" id="KW-0804">Transcription</keyword>
<reference evidence="7 8" key="1">
    <citation type="submission" date="2018-08" db="EMBL/GenBank/DDBJ databases">
        <title>Linezolid Resistance in Mycobacterium abscessus: MIC Distribution and Comprehensive Investigation of Resistance Mechanisms.</title>
        <authorList>
            <person name="Ye M."/>
            <person name="Xu L."/>
            <person name="Zou Y."/>
            <person name="Li B."/>
            <person name="Guo Q."/>
            <person name="Zhang Y."/>
            <person name="Zhan M."/>
            <person name="Xu B."/>
            <person name="Yu F."/>
            <person name="Zhang Z."/>
            <person name="Chu H."/>
        </authorList>
    </citation>
    <scope>NUCLEOTIDE SEQUENCE [LARGE SCALE GENOMIC DNA]</scope>
    <source>
        <strain evidence="7 8">G143</strain>
    </source>
</reference>
<evidence type="ECO:0000313" key="8">
    <source>
        <dbReference type="Proteomes" id="UP000284557"/>
    </source>
</evidence>
<proteinExistence type="predicted"/>
<evidence type="ECO:0000259" key="6">
    <source>
        <dbReference type="PROSITE" id="PS50977"/>
    </source>
</evidence>
<protein>
    <submittedName>
        <fullName evidence="7">TetR/AcrR family transcriptional regulator</fullName>
    </submittedName>
</protein>
<dbReference type="GO" id="GO:0003677">
    <property type="term" value="F:DNA binding"/>
    <property type="evidence" value="ECO:0007669"/>
    <property type="project" value="UniProtKB-UniRule"/>
</dbReference>
<dbReference type="InterPro" id="IPR023772">
    <property type="entry name" value="DNA-bd_HTH_TetR-type_CS"/>
</dbReference>
<evidence type="ECO:0000313" key="7">
    <source>
        <dbReference type="EMBL" id="RIT37713.1"/>
    </source>
</evidence>
<comment type="caution">
    <text evidence="7">The sequence shown here is derived from an EMBL/GenBank/DDBJ whole genome shotgun (WGS) entry which is preliminary data.</text>
</comment>
<dbReference type="Proteomes" id="UP000284557">
    <property type="component" value="Unassembled WGS sequence"/>
</dbReference>
<organism evidence="7 8">
    <name type="scientific">Mycobacteroides abscessus</name>
    <dbReference type="NCBI Taxonomy" id="36809"/>
    <lineage>
        <taxon>Bacteria</taxon>
        <taxon>Bacillati</taxon>
        <taxon>Actinomycetota</taxon>
        <taxon>Actinomycetes</taxon>
        <taxon>Mycobacteriales</taxon>
        <taxon>Mycobacteriaceae</taxon>
        <taxon>Mycobacteroides</taxon>
    </lineage>
</organism>
<sequence>MMDERKATGILNAAEQLFLQFGYRKVTIDEVARRAGVGKGTIYLYWPSKLELFGAVFTRDGVAMLTAAADALRADPREVLLSVSSRRTFIATMNNPLARAIVTGDQALLGDLLTTTPATGEMGLGKLGTTDLVLRLLYRHGLLRDDPEQDPMLAYRVAATTAGFYAVENTSAAGGFALESKADALADTVSSAFEPAEEPSLAVLEAARAEALTFYERWCHELSAVLNPSAKETAK</sequence>
<dbReference type="PRINTS" id="PR00455">
    <property type="entry name" value="HTHTETR"/>
</dbReference>
<dbReference type="EMBL" id="QXBN01000009">
    <property type="protein sequence ID" value="RIT37713.1"/>
    <property type="molecule type" value="Genomic_DNA"/>
</dbReference>
<evidence type="ECO:0000256" key="1">
    <source>
        <dbReference type="ARBA" id="ARBA00011738"/>
    </source>
</evidence>
<evidence type="ECO:0000256" key="5">
    <source>
        <dbReference type="PROSITE-ProRule" id="PRU00335"/>
    </source>
</evidence>
<name>A0ABD7HND5_9MYCO</name>
<dbReference type="SUPFAM" id="SSF46689">
    <property type="entry name" value="Homeodomain-like"/>
    <property type="match status" value="1"/>
</dbReference>
<dbReference type="Gene3D" id="1.10.357.10">
    <property type="entry name" value="Tetracycline Repressor, domain 2"/>
    <property type="match status" value="1"/>
</dbReference>
<feature type="DNA-binding region" description="H-T-H motif" evidence="5">
    <location>
        <begin position="27"/>
        <end position="46"/>
    </location>
</feature>
<dbReference type="PROSITE" id="PS01081">
    <property type="entry name" value="HTH_TETR_1"/>
    <property type="match status" value="1"/>
</dbReference>
<dbReference type="AlphaFoldDB" id="A0ABD7HND5"/>
<evidence type="ECO:0000256" key="3">
    <source>
        <dbReference type="ARBA" id="ARBA00023125"/>
    </source>
</evidence>
<dbReference type="InterPro" id="IPR050109">
    <property type="entry name" value="HTH-type_TetR-like_transc_reg"/>
</dbReference>
<keyword evidence="3 5" id="KW-0238">DNA-binding</keyword>
<dbReference type="PROSITE" id="PS50977">
    <property type="entry name" value="HTH_TETR_2"/>
    <property type="match status" value="1"/>
</dbReference>
<dbReference type="InterPro" id="IPR009057">
    <property type="entry name" value="Homeodomain-like_sf"/>
</dbReference>
<dbReference type="InterPro" id="IPR001647">
    <property type="entry name" value="HTH_TetR"/>
</dbReference>
<dbReference type="Pfam" id="PF00440">
    <property type="entry name" value="TetR_N"/>
    <property type="match status" value="1"/>
</dbReference>
<gene>
    <name evidence="7" type="ORF">D2E76_13390</name>
</gene>
<dbReference type="PANTHER" id="PTHR30055:SF234">
    <property type="entry name" value="HTH-TYPE TRANSCRIPTIONAL REGULATOR BETI"/>
    <property type="match status" value="1"/>
</dbReference>
<dbReference type="GO" id="GO:0045892">
    <property type="term" value="P:negative regulation of DNA-templated transcription"/>
    <property type="evidence" value="ECO:0007669"/>
    <property type="project" value="UniProtKB-ARBA"/>
</dbReference>
<comment type="subunit">
    <text evidence="1">Homodimer.</text>
</comment>
<dbReference type="PANTHER" id="PTHR30055">
    <property type="entry name" value="HTH-TYPE TRANSCRIPTIONAL REGULATOR RUTR"/>
    <property type="match status" value="1"/>
</dbReference>
<dbReference type="FunFam" id="1.10.10.60:FF:000141">
    <property type="entry name" value="TetR family transcriptional regulator"/>
    <property type="match status" value="1"/>
</dbReference>
<evidence type="ECO:0000256" key="2">
    <source>
        <dbReference type="ARBA" id="ARBA00023015"/>
    </source>
</evidence>
<keyword evidence="2" id="KW-0805">Transcription regulation</keyword>
<evidence type="ECO:0000256" key="4">
    <source>
        <dbReference type="ARBA" id="ARBA00023163"/>
    </source>
</evidence>